<comment type="similarity">
    <text evidence="1">Belongs to the NAD(P)-dependent epimerase/dehydratase family.</text>
</comment>
<dbReference type="Gene3D" id="3.40.50.720">
    <property type="entry name" value="NAD(P)-binding Rossmann-like Domain"/>
    <property type="match status" value="1"/>
</dbReference>
<protein>
    <submittedName>
        <fullName evidence="2">NAD(P)-dependent oxidoreductase</fullName>
    </submittedName>
</protein>
<reference evidence="2 3" key="1">
    <citation type="submission" date="2018-08" db="EMBL/GenBank/DDBJ databases">
        <title>A genome reference for cultivated species of the human gut microbiota.</title>
        <authorList>
            <person name="Zou Y."/>
            <person name="Xue W."/>
            <person name="Luo G."/>
        </authorList>
    </citation>
    <scope>NUCLEOTIDE SEQUENCE [LARGE SCALE GENOMIC DNA]</scope>
    <source>
        <strain evidence="2 3">OF01-1</strain>
    </source>
</reference>
<dbReference type="Proteomes" id="UP000284614">
    <property type="component" value="Unassembled WGS sequence"/>
</dbReference>
<dbReference type="PANTHER" id="PTHR43000">
    <property type="entry name" value="DTDP-D-GLUCOSE 4,6-DEHYDRATASE-RELATED"/>
    <property type="match status" value="1"/>
</dbReference>
<accession>A0A413K0M2</accession>
<dbReference type="SUPFAM" id="SSF51735">
    <property type="entry name" value="NAD(P)-binding Rossmann-fold domains"/>
    <property type="match status" value="1"/>
</dbReference>
<dbReference type="EMBL" id="QSDG01000006">
    <property type="protein sequence ID" value="RGY69442.1"/>
    <property type="molecule type" value="Genomic_DNA"/>
</dbReference>
<evidence type="ECO:0000313" key="3">
    <source>
        <dbReference type="Proteomes" id="UP000284614"/>
    </source>
</evidence>
<sequence>MKRTCVITGATGYIGSHLVHYLLDREWEIFIILRENSNYKNIERIIDRINIFIYTENIIELISFFKRANPTVVFHLAAAVYTNCKSEQIPALIQSNILFGTQILEAMQYSTTRLFINTGTYWQNYNSDEYNPVDLYAATKEAFEKILKYYVDAFGIRVITLRLYDVYGEDDKRPKLLNLLKEIADTERSIDVSPGEQYLDMVYISDVCSAYLQACELLYSDRLIENEIYGVYTGEKIRLKELIELFSDILKCNIKVNLGKRAYKNREVMEPMEHYQCLPQWRPAISLQEGLEKFNKR</sequence>
<dbReference type="InterPro" id="IPR036291">
    <property type="entry name" value="NAD(P)-bd_dom_sf"/>
</dbReference>
<proteinExistence type="inferred from homology"/>
<comment type="caution">
    <text evidence="2">The sequence shown here is derived from an EMBL/GenBank/DDBJ whole genome shotgun (WGS) entry which is preliminary data.</text>
</comment>
<name>A0A413K0M2_BACFG</name>
<evidence type="ECO:0000313" key="2">
    <source>
        <dbReference type="EMBL" id="RGY69442.1"/>
    </source>
</evidence>
<dbReference type="RefSeq" id="WP_005820500.1">
    <property type="nucleotide sequence ID" value="NZ_CP036539.1"/>
</dbReference>
<dbReference type="Pfam" id="PF01370">
    <property type="entry name" value="Epimerase"/>
    <property type="match status" value="1"/>
</dbReference>
<dbReference type="InterPro" id="IPR001509">
    <property type="entry name" value="Epimerase_deHydtase"/>
</dbReference>
<gene>
    <name evidence="2" type="ORF">DXA27_08885</name>
</gene>
<evidence type="ECO:0000256" key="1">
    <source>
        <dbReference type="ARBA" id="ARBA00007637"/>
    </source>
</evidence>
<organism evidence="2 3">
    <name type="scientific">Bacteroides fragilis</name>
    <dbReference type="NCBI Taxonomy" id="817"/>
    <lineage>
        <taxon>Bacteria</taxon>
        <taxon>Pseudomonadati</taxon>
        <taxon>Bacteroidota</taxon>
        <taxon>Bacteroidia</taxon>
        <taxon>Bacteroidales</taxon>
        <taxon>Bacteroidaceae</taxon>
        <taxon>Bacteroides</taxon>
    </lineage>
</organism>
<dbReference type="AlphaFoldDB" id="A0A413K0M2"/>